<name>A0A2P6RFG3_ROSCH</name>
<dbReference type="STRING" id="74649.A0A2P6RFG3"/>
<organism evidence="1 2">
    <name type="scientific">Rosa chinensis</name>
    <name type="common">China rose</name>
    <dbReference type="NCBI Taxonomy" id="74649"/>
    <lineage>
        <taxon>Eukaryota</taxon>
        <taxon>Viridiplantae</taxon>
        <taxon>Streptophyta</taxon>
        <taxon>Embryophyta</taxon>
        <taxon>Tracheophyta</taxon>
        <taxon>Spermatophyta</taxon>
        <taxon>Magnoliopsida</taxon>
        <taxon>eudicotyledons</taxon>
        <taxon>Gunneridae</taxon>
        <taxon>Pentapetalae</taxon>
        <taxon>rosids</taxon>
        <taxon>fabids</taxon>
        <taxon>Rosales</taxon>
        <taxon>Rosaceae</taxon>
        <taxon>Rosoideae</taxon>
        <taxon>Rosoideae incertae sedis</taxon>
        <taxon>Rosa</taxon>
    </lineage>
</organism>
<accession>A0A2P6RFG3</accession>
<dbReference type="Proteomes" id="UP000238479">
    <property type="component" value="Chromosome 3"/>
</dbReference>
<keyword evidence="2" id="KW-1185">Reference proteome</keyword>
<dbReference type="EMBL" id="PDCK01000041">
    <property type="protein sequence ID" value="PRQ45157.1"/>
    <property type="molecule type" value="Genomic_DNA"/>
</dbReference>
<evidence type="ECO:0000313" key="1">
    <source>
        <dbReference type="EMBL" id="PRQ45157.1"/>
    </source>
</evidence>
<dbReference type="Gramene" id="PRQ45157">
    <property type="protein sequence ID" value="PRQ45157"/>
    <property type="gene ID" value="RchiOBHm_Chr3g0487131"/>
</dbReference>
<comment type="caution">
    <text evidence="1">The sequence shown here is derived from an EMBL/GenBank/DDBJ whole genome shotgun (WGS) entry which is preliminary data.</text>
</comment>
<proteinExistence type="predicted"/>
<evidence type="ECO:0000313" key="2">
    <source>
        <dbReference type="Proteomes" id="UP000238479"/>
    </source>
</evidence>
<dbReference type="SUPFAM" id="SSF52540">
    <property type="entry name" value="P-loop containing nucleoside triphosphate hydrolases"/>
    <property type="match status" value="1"/>
</dbReference>
<gene>
    <name evidence="1" type="ORF">RchiOBHm_Chr3g0487131</name>
</gene>
<sequence>MLGHNFAGKTSFINMMIGLTKSTFGTAFVQGLDINTRMKYILAWESVHSMTYYGKP</sequence>
<reference evidence="1 2" key="1">
    <citation type="journal article" date="2018" name="Nat. Genet.">
        <title>The Rosa genome provides new insights in the design of modern roses.</title>
        <authorList>
            <person name="Bendahmane M."/>
        </authorList>
    </citation>
    <scope>NUCLEOTIDE SEQUENCE [LARGE SCALE GENOMIC DNA]</scope>
    <source>
        <strain evidence="2">cv. Old Blush</strain>
    </source>
</reference>
<protein>
    <submittedName>
        <fullName evidence="1">Putative ABC transporter A, ABCA, P-loop containing nucleoside triphosphate hydrolase</fullName>
    </submittedName>
</protein>
<keyword evidence="1" id="KW-0378">Hydrolase</keyword>
<dbReference type="AlphaFoldDB" id="A0A2P6RFG3"/>
<dbReference type="GO" id="GO:0016787">
    <property type="term" value="F:hydrolase activity"/>
    <property type="evidence" value="ECO:0007669"/>
    <property type="project" value="UniProtKB-KW"/>
</dbReference>
<dbReference type="InterPro" id="IPR027417">
    <property type="entry name" value="P-loop_NTPase"/>
</dbReference>